<accession>A0A9X1XJM5</accession>
<dbReference type="SUPFAM" id="SSF88697">
    <property type="entry name" value="PUA domain-like"/>
    <property type="match status" value="1"/>
</dbReference>
<sequence length="232" mass="26530">MNVIDTNLIKNEQPNDSYGIQGLPVFPLPIFLLCGGRQRLRIFEAKYLSMIARATEQGGFVIGMFRKNTQFLVPDWGVHVEVVDFDLEKSGILIVDVLAIRLVSLSDMYHQKDGLLMAQTRTKRHWSDACSTNKASKTDSELVDAEMNTPKGMDSHNYTLLSHALKGLFDAHKEINELYKTQHFNYAEWVSARLLELIPLTLDEKEGFIHQLGFAQLNELLMTLFEKKRTKQ</sequence>
<dbReference type="RefSeq" id="WP_248009283.1">
    <property type="nucleotide sequence ID" value="NZ_JAJHVV010000007.1"/>
</dbReference>
<dbReference type="Proteomes" id="UP001139559">
    <property type="component" value="Unassembled WGS sequence"/>
</dbReference>
<evidence type="ECO:0000313" key="1">
    <source>
        <dbReference type="EMBL" id="MCK6264212.1"/>
    </source>
</evidence>
<dbReference type="Gene3D" id="2.30.130.40">
    <property type="entry name" value="LON domain-like"/>
    <property type="match status" value="1"/>
</dbReference>
<organism evidence="1 2">
    <name type="scientific">Vibrio amylolyticus</name>
    <dbReference type="NCBI Taxonomy" id="2847292"/>
    <lineage>
        <taxon>Bacteria</taxon>
        <taxon>Pseudomonadati</taxon>
        <taxon>Pseudomonadota</taxon>
        <taxon>Gammaproteobacteria</taxon>
        <taxon>Vibrionales</taxon>
        <taxon>Vibrionaceae</taxon>
        <taxon>Vibrio</taxon>
    </lineage>
</organism>
<protein>
    <recommendedName>
        <fullName evidence="3">Lon N-terminal domain-containing protein</fullName>
    </recommendedName>
</protein>
<gene>
    <name evidence="1" type="ORF">KP803_13105</name>
</gene>
<dbReference type="AlphaFoldDB" id="A0A9X1XJM5"/>
<comment type="caution">
    <text evidence="1">The sequence shown here is derived from an EMBL/GenBank/DDBJ whole genome shotgun (WGS) entry which is preliminary data.</text>
</comment>
<reference evidence="1" key="1">
    <citation type="submission" date="2021-11" db="EMBL/GenBank/DDBJ databases">
        <title>Vibrio ZSDE26 sp. nov. and Vibrio ZSDZ34 sp. nov., isolated from coastal seawater in Qingdao.</title>
        <authorList>
            <person name="Zhang P."/>
        </authorList>
    </citation>
    <scope>NUCLEOTIDE SEQUENCE</scope>
    <source>
        <strain evidence="1">ZSDE26</strain>
    </source>
</reference>
<dbReference type="InterPro" id="IPR046336">
    <property type="entry name" value="Lon_prtase_N_sf"/>
</dbReference>
<keyword evidence="2" id="KW-1185">Reference proteome</keyword>
<proteinExistence type="predicted"/>
<name>A0A9X1XJM5_9VIBR</name>
<dbReference type="EMBL" id="JAJHVV010000007">
    <property type="protein sequence ID" value="MCK6264212.1"/>
    <property type="molecule type" value="Genomic_DNA"/>
</dbReference>
<evidence type="ECO:0000313" key="2">
    <source>
        <dbReference type="Proteomes" id="UP001139559"/>
    </source>
</evidence>
<evidence type="ECO:0008006" key="3">
    <source>
        <dbReference type="Google" id="ProtNLM"/>
    </source>
</evidence>
<dbReference type="InterPro" id="IPR015947">
    <property type="entry name" value="PUA-like_sf"/>
</dbReference>